<proteinExistence type="predicted"/>
<gene>
    <name evidence="1" type="ORF">ILEXP_LOCUS39636</name>
</gene>
<organism evidence="1 2">
    <name type="scientific">Ilex paraguariensis</name>
    <name type="common">yerba mate</name>
    <dbReference type="NCBI Taxonomy" id="185542"/>
    <lineage>
        <taxon>Eukaryota</taxon>
        <taxon>Viridiplantae</taxon>
        <taxon>Streptophyta</taxon>
        <taxon>Embryophyta</taxon>
        <taxon>Tracheophyta</taxon>
        <taxon>Spermatophyta</taxon>
        <taxon>Magnoliopsida</taxon>
        <taxon>eudicotyledons</taxon>
        <taxon>Gunneridae</taxon>
        <taxon>Pentapetalae</taxon>
        <taxon>asterids</taxon>
        <taxon>campanulids</taxon>
        <taxon>Aquifoliales</taxon>
        <taxon>Aquifoliaceae</taxon>
        <taxon>Ilex</taxon>
    </lineage>
</organism>
<accession>A0ABC8TL45</accession>
<sequence>MIKLELIDSSSEEPMILPCCNCSRWDFDKKKNLIRDCQSGFEKSENKPYSKILISFGSKLGFESQSLPVGGCNWIEVVTGGSLEGEESKKWRKRRALDGSGWWIDGSENGVSESQGERKTERWRYLASVVGVAGSCDGRWIAGSCQSCQAEIEDTAEKSRRDESKEGKKSVANSRVACDWGRNRGEEL</sequence>
<keyword evidence="2" id="KW-1185">Reference proteome</keyword>
<evidence type="ECO:0000313" key="2">
    <source>
        <dbReference type="Proteomes" id="UP001642360"/>
    </source>
</evidence>
<comment type="caution">
    <text evidence="1">The sequence shown here is derived from an EMBL/GenBank/DDBJ whole genome shotgun (WGS) entry which is preliminary data.</text>
</comment>
<dbReference type="Proteomes" id="UP001642360">
    <property type="component" value="Unassembled WGS sequence"/>
</dbReference>
<dbReference type="AlphaFoldDB" id="A0ABC8TL45"/>
<reference evidence="1 2" key="1">
    <citation type="submission" date="2024-02" db="EMBL/GenBank/DDBJ databases">
        <authorList>
            <person name="Vignale AGUSTIN F."/>
            <person name="Sosa J E."/>
            <person name="Modenutti C."/>
        </authorList>
    </citation>
    <scope>NUCLEOTIDE SEQUENCE [LARGE SCALE GENOMIC DNA]</scope>
</reference>
<name>A0ABC8TL45_9AQUA</name>
<evidence type="ECO:0000313" key="1">
    <source>
        <dbReference type="EMBL" id="CAK9170151.1"/>
    </source>
</evidence>
<protein>
    <submittedName>
        <fullName evidence="1">Uncharacterized protein</fullName>
    </submittedName>
</protein>
<dbReference type="EMBL" id="CAUOFW020005436">
    <property type="protein sequence ID" value="CAK9170151.1"/>
    <property type="molecule type" value="Genomic_DNA"/>
</dbReference>